<dbReference type="InterPro" id="IPR046956">
    <property type="entry name" value="RLP23-like"/>
</dbReference>
<feature type="chain" id="PRO_5043865499" description="Leucine-rich repeat-containing N-terminal plant-type domain-containing protein" evidence="10">
    <location>
        <begin position="19"/>
        <end position="520"/>
    </location>
</feature>
<sequence>MRALVLLMLFALLFITITIDFSCGSTTTTIHSNVSSCLENERQALIDFKENLTYDEAHRLRSWVGKDCCTWKGVGCSWRTGHVIKLDLRNQISNSNNNQRAFQNQAGEPFPPHMSHIPAHEDPKIADSGEDKEDSMKNEAHTVADLSPEPTGEHATKGPHENVTEVLEKLPTAEGSANMGIQMKEEHSTTTDNFDKSYGVETRNECSYDEEEEEKEPATAASNVYGTAPASMTTEERSISDLPSSLIEEEKVEERLKEDREAEPKSEIEVSDSHAEAFDAVHPTEQREDMALKHEAEANEDFNAESITESSSEETTQKERNVDLVENSSSVPEICEKEIKEEDLEKDDSNVPVVAEETSSTQVEGENVKGLDSADLVFEEKGQVSTETSKMGSNAADLIDRTEETLILGENDKTEIPTAREVATVETSLDDISEQMLRASSIQTSKEHDLVSPEVGETTGEAPEKDETLYEKAETSLAEETTEDEIREIEDASSNPVKETDLGSIDQEKERANAYAAVQD</sequence>
<feature type="domain" description="Leucine-rich repeat-containing N-terminal plant-type" evidence="11">
    <location>
        <begin position="39"/>
        <end position="77"/>
    </location>
</feature>
<feature type="compositionally biased region" description="Basic and acidic residues" evidence="9">
    <location>
        <begin position="498"/>
        <end position="512"/>
    </location>
</feature>
<feature type="compositionally biased region" description="Polar residues" evidence="9">
    <location>
        <begin position="220"/>
        <end position="233"/>
    </location>
</feature>
<keyword evidence="8" id="KW-0325">Glycoprotein</keyword>
<evidence type="ECO:0000256" key="10">
    <source>
        <dbReference type="SAM" id="SignalP"/>
    </source>
</evidence>
<keyword evidence="7" id="KW-0472">Membrane</keyword>
<evidence type="ECO:0000259" key="11">
    <source>
        <dbReference type="Pfam" id="PF08263"/>
    </source>
</evidence>
<keyword evidence="6" id="KW-1133">Transmembrane helix</keyword>
<dbReference type="PANTHER" id="PTHR48063">
    <property type="entry name" value="LRR RECEPTOR-LIKE KINASE"/>
    <property type="match status" value="1"/>
</dbReference>
<dbReference type="GO" id="GO:0016020">
    <property type="term" value="C:membrane"/>
    <property type="evidence" value="ECO:0007669"/>
    <property type="project" value="UniProtKB-SubCell"/>
</dbReference>
<proteinExistence type="predicted"/>
<evidence type="ECO:0000256" key="2">
    <source>
        <dbReference type="ARBA" id="ARBA00022614"/>
    </source>
</evidence>
<feature type="region of interest" description="Disordered" evidence="9">
    <location>
        <begin position="101"/>
        <end position="160"/>
    </location>
</feature>
<feature type="compositionally biased region" description="Basic and acidic residues" evidence="9">
    <location>
        <begin position="186"/>
        <end position="195"/>
    </location>
</feature>
<evidence type="ECO:0000256" key="5">
    <source>
        <dbReference type="ARBA" id="ARBA00022737"/>
    </source>
</evidence>
<organism evidence="12 13">
    <name type="scientific">Rhododendron griersonianum</name>
    <dbReference type="NCBI Taxonomy" id="479676"/>
    <lineage>
        <taxon>Eukaryota</taxon>
        <taxon>Viridiplantae</taxon>
        <taxon>Streptophyta</taxon>
        <taxon>Embryophyta</taxon>
        <taxon>Tracheophyta</taxon>
        <taxon>Spermatophyta</taxon>
        <taxon>Magnoliopsida</taxon>
        <taxon>eudicotyledons</taxon>
        <taxon>Gunneridae</taxon>
        <taxon>Pentapetalae</taxon>
        <taxon>asterids</taxon>
        <taxon>Ericales</taxon>
        <taxon>Ericaceae</taxon>
        <taxon>Ericoideae</taxon>
        <taxon>Rhodoreae</taxon>
        <taxon>Rhododendron</taxon>
    </lineage>
</organism>
<evidence type="ECO:0000256" key="7">
    <source>
        <dbReference type="ARBA" id="ARBA00023136"/>
    </source>
</evidence>
<dbReference type="EMBL" id="JACTNZ010000008">
    <property type="protein sequence ID" value="KAG5534810.1"/>
    <property type="molecule type" value="Genomic_DNA"/>
</dbReference>
<feature type="compositionally biased region" description="Basic and acidic residues" evidence="9">
    <location>
        <begin position="248"/>
        <end position="297"/>
    </location>
</feature>
<feature type="compositionally biased region" description="Low complexity" evidence="9">
    <location>
        <begin position="305"/>
        <end position="314"/>
    </location>
</feature>
<comment type="subcellular location">
    <subcellularLocation>
        <location evidence="1">Membrane</location>
        <topology evidence="1">Single-pass type I membrane protein</topology>
    </subcellularLocation>
</comment>
<evidence type="ECO:0000256" key="4">
    <source>
        <dbReference type="ARBA" id="ARBA00022729"/>
    </source>
</evidence>
<evidence type="ECO:0000256" key="8">
    <source>
        <dbReference type="ARBA" id="ARBA00023180"/>
    </source>
</evidence>
<evidence type="ECO:0000256" key="3">
    <source>
        <dbReference type="ARBA" id="ARBA00022692"/>
    </source>
</evidence>
<feature type="compositionally biased region" description="Basic and acidic residues" evidence="9">
    <location>
        <begin position="462"/>
        <end position="474"/>
    </location>
</feature>
<name>A0AAV6J6L6_9ERIC</name>
<dbReference type="InterPro" id="IPR032675">
    <property type="entry name" value="LRR_dom_sf"/>
</dbReference>
<dbReference type="Gene3D" id="3.80.10.10">
    <property type="entry name" value="Ribonuclease Inhibitor"/>
    <property type="match status" value="1"/>
</dbReference>
<dbReference type="Pfam" id="PF08263">
    <property type="entry name" value="LRRNT_2"/>
    <property type="match status" value="1"/>
</dbReference>
<protein>
    <recommendedName>
        <fullName evidence="11">Leucine-rich repeat-containing N-terminal plant-type domain-containing protein</fullName>
    </recommendedName>
</protein>
<feature type="compositionally biased region" description="Basic and acidic residues" evidence="9">
    <location>
        <begin position="118"/>
        <end position="142"/>
    </location>
</feature>
<feature type="signal peptide" evidence="10">
    <location>
        <begin position="1"/>
        <end position="18"/>
    </location>
</feature>
<evidence type="ECO:0000313" key="13">
    <source>
        <dbReference type="Proteomes" id="UP000823749"/>
    </source>
</evidence>
<dbReference type="AlphaFoldDB" id="A0AAV6J6L6"/>
<accession>A0AAV6J6L6</accession>
<dbReference type="InterPro" id="IPR013210">
    <property type="entry name" value="LRR_N_plant-typ"/>
</dbReference>
<reference evidence="12" key="1">
    <citation type="submission" date="2020-08" db="EMBL/GenBank/DDBJ databases">
        <title>Plant Genome Project.</title>
        <authorList>
            <person name="Zhang R.-G."/>
        </authorList>
    </citation>
    <scope>NUCLEOTIDE SEQUENCE</scope>
    <source>
        <strain evidence="12">WSP0</strain>
        <tissue evidence="12">Leaf</tissue>
    </source>
</reference>
<feature type="region of interest" description="Disordered" evidence="9">
    <location>
        <begin position="440"/>
        <end position="520"/>
    </location>
</feature>
<gene>
    <name evidence="12" type="ORF">RHGRI_022805</name>
</gene>
<dbReference type="Proteomes" id="UP000823749">
    <property type="component" value="Chromosome 8"/>
</dbReference>
<evidence type="ECO:0000256" key="1">
    <source>
        <dbReference type="ARBA" id="ARBA00004479"/>
    </source>
</evidence>
<keyword evidence="4 10" id="KW-0732">Signal</keyword>
<keyword evidence="5" id="KW-0677">Repeat</keyword>
<evidence type="ECO:0000256" key="9">
    <source>
        <dbReference type="SAM" id="MobiDB-lite"/>
    </source>
</evidence>
<evidence type="ECO:0000313" key="12">
    <source>
        <dbReference type="EMBL" id="KAG5534810.1"/>
    </source>
</evidence>
<comment type="caution">
    <text evidence="12">The sequence shown here is derived from an EMBL/GenBank/DDBJ whole genome shotgun (WGS) entry which is preliminary data.</text>
</comment>
<dbReference type="PANTHER" id="PTHR48063:SF112">
    <property type="entry name" value="RECEPTOR LIKE PROTEIN 30-LIKE"/>
    <property type="match status" value="1"/>
</dbReference>
<evidence type="ECO:0000256" key="6">
    <source>
        <dbReference type="ARBA" id="ARBA00022989"/>
    </source>
</evidence>
<feature type="compositionally biased region" description="Basic and acidic residues" evidence="9">
    <location>
        <begin position="151"/>
        <end position="160"/>
    </location>
</feature>
<keyword evidence="2" id="KW-0433">Leucine-rich repeat</keyword>
<keyword evidence="13" id="KW-1185">Reference proteome</keyword>
<keyword evidence="3" id="KW-0812">Transmembrane</keyword>
<feature type="region of interest" description="Disordered" evidence="9">
    <location>
        <begin position="186"/>
        <end position="374"/>
    </location>
</feature>